<keyword evidence="1" id="KW-0472">Membrane</keyword>
<keyword evidence="1" id="KW-0812">Transmembrane</keyword>
<sequence>MKNINRRRTNNHAISAAALGRALVCAAAFSANPHPTMRATTVLNYRSGGDYGWPTTERLVSFDEPSLESGVSSPACGEVRRSNRGTAMTPAALAVPSSSAVAGNRQLDRYRVAERESSSSLKISLGLARLAGDDLRTRLGSGVEATAAARVAAARLPSEAAPPNSRMNRLLHFFLCLVMCWSTAMRGVMSAAFRIMLKVAKAALVRSGCGQGSTVLVPLVAIAFLVVIGPLVSRQG</sequence>
<name>K0T7D2_THAOC</name>
<keyword evidence="1" id="KW-1133">Transmembrane helix</keyword>
<proteinExistence type="predicted"/>
<evidence type="ECO:0000313" key="2">
    <source>
        <dbReference type="EMBL" id="EJK69181.1"/>
    </source>
</evidence>
<feature type="transmembrane region" description="Helical" evidence="1">
    <location>
        <begin position="214"/>
        <end position="233"/>
    </location>
</feature>
<gene>
    <name evidence="2" type="ORF">THAOC_09592</name>
</gene>
<organism evidence="2 3">
    <name type="scientific">Thalassiosira oceanica</name>
    <name type="common">Marine diatom</name>
    <dbReference type="NCBI Taxonomy" id="159749"/>
    <lineage>
        <taxon>Eukaryota</taxon>
        <taxon>Sar</taxon>
        <taxon>Stramenopiles</taxon>
        <taxon>Ochrophyta</taxon>
        <taxon>Bacillariophyta</taxon>
        <taxon>Coscinodiscophyceae</taxon>
        <taxon>Thalassiosirophycidae</taxon>
        <taxon>Thalassiosirales</taxon>
        <taxon>Thalassiosiraceae</taxon>
        <taxon>Thalassiosira</taxon>
    </lineage>
</organism>
<evidence type="ECO:0000313" key="3">
    <source>
        <dbReference type="Proteomes" id="UP000266841"/>
    </source>
</evidence>
<keyword evidence="3" id="KW-1185">Reference proteome</keyword>
<reference evidence="2 3" key="1">
    <citation type="journal article" date="2012" name="Genome Biol.">
        <title>Genome and low-iron response of an oceanic diatom adapted to chronic iron limitation.</title>
        <authorList>
            <person name="Lommer M."/>
            <person name="Specht M."/>
            <person name="Roy A.S."/>
            <person name="Kraemer L."/>
            <person name="Andreson R."/>
            <person name="Gutowska M.A."/>
            <person name="Wolf J."/>
            <person name="Bergner S.V."/>
            <person name="Schilhabel M.B."/>
            <person name="Klostermeier U.C."/>
            <person name="Beiko R.G."/>
            <person name="Rosenstiel P."/>
            <person name="Hippler M."/>
            <person name="Laroche J."/>
        </authorList>
    </citation>
    <scope>NUCLEOTIDE SEQUENCE [LARGE SCALE GENOMIC DNA]</scope>
    <source>
        <strain evidence="2 3">CCMP1005</strain>
    </source>
</reference>
<dbReference type="EMBL" id="AGNL01010370">
    <property type="protein sequence ID" value="EJK69181.1"/>
    <property type="molecule type" value="Genomic_DNA"/>
</dbReference>
<comment type="caution">
    <text evidence="2">The sequence shown here is derived from an EMBL/GenBank/DDBJ whole genome shotgun (WGS) entry which is preliminary data.</text>
</comment>
<accession>K0T7D2</accession>
<dbReference type="AlphaFoldDB" id="K0T7D2"/>
<protein>
    <submittedName>
        <fullName evidence="2">Uncharacterized protein</fullName>
    </submittedName>
</protein>
<feature type="transmembrane region" description="Helical" evidence="1">
    <location>
        <begin position="170"/>
        <end position="193"/>
    </location>
</feature>
<evidence type="ECO:0000256" key="1">
    <source>
        <dbReference type="SAM" id="Phobius"/>
    </source>
</evidence>
<dbReference type="Proteomes" id="UP000266841">
    <property type="component" value="Unassembled WGS sequence"/>
</dbReference>